<protein>
    <recommendedName>
        <fullName evidence="3">Baseplate hub subunit</fullName>
    </recommendedName>
</protein>
<evidence type="ECO:0000313" key="1">
    <source>
        <dbReference type="EMBL" id="UNY46936.1"/>
    </source>
</evidence>
<dbReference type="Pfam" id="PF12322">
    <property type="entry name" value="T4_baseplate"/>
    <property type="match status" value="1"/>
</dbReference>
<gene>
    <name evidence="1" type="ORF">EHEKIMEA_00029</name>
</gene>
<accession>A0AAE9GBE7</accession>
<dbReference type="EMBL" id="OM638103">
    <property type="protein sequence ID" value="UNY46936.1"/>
    <property type="molecule type" value="Genomic_DNA"/>
</dbReference>
<organism evidence="1 2">
    <name type="scientific">Cronobacter phage LPCS28</name>
    <dbReference type="NCBI Taxonomy" id="2924885"/>
    <lineage>
        <taxon>Viruses</taxon>
        <taxon>Duplodnaviria</taxon>
        <taxon>Heunggongvirae</taxon>
        <taxon>Uroviricota</taxon>
        <taxon>Caudoviricetes</taxon>
        <taxon>Pantevenvirales</taxon>
        <taxon>Straboviridae</taxon>
        <taxon>Nanhuvirus</taxon>
        <taxon>Nanhuvirus LPCS28</taxon>
    </lineage>
</organism>
<reference evidence="1 2" key="1">
    <citation type="submission" date="2022-02" db="EMBL/GenBank/DDBJ databases">
        <authorList>
            <person name="Tian F."/>
            <person name="Li J."/>
            <person name="Li F."/>
            <person name="Tong Y."/>
        </authorList>
    </citation>
    <scope>NUCLEOTIDE SEQUENCE [LARGE SCALE GENOMIC DNA]</scope>
</reference>
<name>A0AAE9GBE7_9CAUD</name>
<keyword evidence="2" id="KW-1185">Reference proteome</keyword>
<evidence type="ECO:0008006" key="3">
    <source>
        <dbReference type="Google" id="ProtNLM"/>
    </source>
</evidence>
<dbReference type="InterPro" id="IPR024364">
    <property type="entry name" value="Baseplate_phage_T4-like"/>
</dbReference>
<sequence>MSKVDLKSLVLAGVPQAEYTLTDGRVVKLRAFLVKELKLLMLAKEGGSEDKTLIQVLQQCVLTEDIDLEMIPSFEVEMIFLQLFMLSKGSAISEVAFICQNEVDGKICSHKVKTRVNLKTVKLDRDISKENRIKVNDQMVLEMRYPSALEHDYFTAVKSESEMAGKIIDMCLNCVQTITANGQILKVGEDISKEELAELMQLMSGDVFEKITKFIENTPRIHTHIALKCPKCGYEDAVELKGLADFFD</sequence>
<evidence type="ECO:0000313" key="2">
    <source>
        <dbReference type="Proteomes" id="UP000832072"/>
    </source>
</evidence>
<dbReference type="Proteomes" id="UP000832072">
    <property type="component" value="Segment"/>
</dbReference>
<proteinExistence type="predicted"/>